<accession>A0A8K0RAN0</accession>
<dbReference type="Proteomes" id="UP000813461">
    <property type="component" value="Unassembled WGS sequence"/>
</dbReference>
<keyword evidence="2" id="KW-1185">Reference proteome</keyword>
<comment type="caution">
    <text evidence="1">The sequence shown here is derived from an EMBL/GenBank/DDBJ whole genome shotgun (WGS) entry which is preliminary data.</text>
</comment>
<protein>
    <submittedName>
        <fullName evidence="1">Uncharacterized protein</fullName>
    </submittedName>
</protein>
<dbReference type="EMBL" id="JAGMVJ010000005">
    <property type="protein sequence ID" value="KAH7090230.1"/>
    <property type="molecule type" value="Genomic_DNA"/>
</dbReference>
<evidence type="ECO:0000313" key="1">
    <source>
        <dbReference type="EMBL" id="KAH7090230.1"/>
    </source>
</evidence>
<organism evidence="1 2">
    <name type="scientific">Paraphoma chrysanthemicola</name>
    <dbReference type="NCBI Taxonomy" id="798071"/>
    <lineage>
        <taxon>Eukaryota</taxon>
        <taxon>Fungi</taxon>
        <taxon>Dikarya</taxon>
        <taxon>Ascomycota</taxon>
        <taxon>Pezizomycotina</taxon>
        <taxon>Dothideomycetes</taxon>
        <taxon>Pleosporomycetidae</taxon>
        <taxon>Pleosporales</taxon>
        <taxon>Pleosporineae</taxon>
        <taxon>Phaeosphaeriaceae</taxon>
        <taxon>Paraphoma</taxon>
    </lineage>
</organism>
<evidence type="ECO:0000313" key="2">
    <source>
        <dbReference type="Proteomes" id="UP000813461"/>
    </source>
</evidence>
<reference evidence="1" key="1">
    <citation type="journal article" date="2021" name="Nat. Commun.">
        <title>Genetic determinants of endophytism in the Arabidopsis root mycobiome.</title>
        <authorList>
            <person name="Mesny F."/>
            <person name="Miyauchi S."/>
            <person name="Thiergart T."/>
            <person name="Pickel B."/>
            <person name="Atanasova L."/>
            <person name="Karlsson M."/>
            <person name="Huettel B."/>
            <person name="Barry K.W."/>
            <person name="Haridas S."/>
            <person name="Chen C."/>
            <person name="Bauer D."/>
            <person name="Andreopoulos W."/>
            <person name="Pangilinan J."/>
            <person name="LaButti K."/>
            <person name="Riley R."/>
            <person name="Lipzen A."/>
            <person name="Clum A."/>
            <person name="Drula E."/>
            <person name="Henrissat B."/>
            <person name="Kohler A."/>
            <person name="Grigoriev I.V."/>
            <person name="Martin F.M."/>
            <person name="Hacquard S."/>
        </authorList>
    </citation>
    <scope>NUCLEOTIDE SEQUENCE</scope>
    <source>
        <strain evidence="1">MPI-SDFR-AT-0120</strain>
    </source>
</reference>
<name>A0A8K0RAN0_9PLEO</name>
<proteinExistence type="predicted"/>
<dbReference type="AlphaFoldDB" id="A0A8K0RAN0"/>
<gene>
    <name evidence="1" type="ORF">FB567DRAFT_589637</name>
</gene>
<dbReference type="OrthoDB" id="3682427at2759"/>
<sequence length="139" mass="13866">MSCTAVTQIPAPPTAVTACAVPVGGSNSTILEACCNSHINSFATYAAPGAGNARSDNGCFQFCTTDSPDYVSGCLTNTLGEYESSALMFECFNVANVKKDNGAGASGYGNAAGSIAAGRSWAMGVIVGLTMVGAVVASM</sequence>